<keyword evidence="5 10" id="KW-0328">Glycosyltransferase</keyword>
<dbReference type="Pfam" id="PF02446">
    <property type="entry name" value="Glyco_hydro_77"/>
    <property type="match status" value="2"/>
</dbReference>
<dbReference type="Gene3D" id="3.20.20.80">
    <property type="entry name" value="Glycosidases"/>
    <property type="match status" value="2"/>
</dbReference>
<evidence type="ECO:0000256" key="1">
    <source>
        <dbReference type="ARBA" id="ARBA00000439"/>
    </source>
</evidence>
<evidence type="ECO:0000256" key="3">
    <source>
        <dbReference type="ARBA" id="ARBA00012560"/>
    </source>
</evidence>
<name>A0A166X147_9GAMM</name>
<keyword evidence="12" id="KW-1185">Reference proteome</keyword>
<evidence type="ECO:0000256" key="10">
    <source>
        <dbReference type="RuleBase" id="RU361207"/>
    </source>
</evidence>
<evidence type="ECO:0000256" key="7">
    <source>
        <dbReference type="ARBA" id="ARBA00023277"/>
    </source>
</evidence>
<evidence type="ECO:0000256" key="8">
    <source>
        <dbReference type="ARBA" id="ARBA00031423"/>
    </source>
</evidence>
<sequence>MEGLEQLYYLHGIGYDFTKYNGEYVVFDEATRKGALHCCGIDTSDQNLITAKNFALDVAPWMQMLAEVTLASSEMGTFELKVPSSYRGHLVDIKIFKCGVALSVNLADCREVGNYQYNNEHYIAIEVSVGALPVGYFDMEVTCNLGTFRTELWSVPKTCYNPYLGKSERKSLGLSIQLYTLKSNRNFGFGDFSDLKELVCKSANFGVDFILLNPLHMLFADQPEKASPYSPSHRCLINPLYISLDDVESIVGNACWRRFLSSTNANENRAFDGQYVDYSVVSQTKYLLFEKLYDAWAPESDACASFQLFLAEQKAELGELPLSQFEWFLQWVSSAQLERCQELATELGMSIGLVSDLAVGCTKEGMEFQAYRDCFTHGANVGAPPDPWAENGQNWGLPAPNPQKMKAHNFHYFKSLVRANMRSVGALRIDHVMALRRLWWCFTQDEKELGCYVYYPFEHLLAILKIESHLSSTIVIGEDLGVVPPEVTSSLEESAIFGNTLFYFEKNENGAFKSSEKLRSNALTMVANHDVPPFHGWWSGNDINVKLAYEIINQEQRQKQLRDREVEKGRLLDWLHEFTDGCFDMDSSSEVIYQNVMKVLAACPSQLLAIQLDDLDLQQVPVNIPGTDTEYPNWRRKLNHELVDIFEMQQEFIKQLNEIRKKQ</sequence>
<organism evidence="11 12">
    <name type="scientific">Pseudoalteromonas luteoviolacea DSM 6061</name>
    <dbReference type="NCBI Taxonomy" id="1365250"/>
    <lineage>
        <taxon>Bacteria</taxon>
        <taxon>Pseudomonadati</taxon>
        <taxon>Pseudomonadota</taxon>
        <taxon>Gammaproteobacteria</taxon>
        <taxon>Alteromonadales</taxon>
        <taxon>Pseudoalteromonadaceae</taxon>
        <taxon>Pseudoalteromonas</taxon>
    </lineage>
</organism>
<evidence type="ECO:0000256" key="5">
    <source>
        <dbReference type="ARBA" id="ARBA00022676"/>
    </source>
</evidence>
<dbReference type="InterPro" id="IPR017853">
    <property type="entry name" value="GH"/>
</dbReference>
<dbReference type="SUPFAM" id="SSF51445">
    <property type="entry name" value="(Trans)glycosidases"/>
    <property type="match status" value="1"/>
</dbReference>
<dbReference type="NCBIfam" id="TIGR00217">
    <property type="entry name" value="malQ"/>
    <property type="match status" value="1"/>
</dbReference>
<gene>
    <name evidence="11" type="ORF">N475_15045</name>
</gene>
<evidence type="ECO:0000256" key="6">
    <source>
        <dbReference type="ARBA" id="ARBA00022679"/>
    </source>
</evidence>
<evidence type="ECO:0000256" key="2">
    <source>
        <dbReference type="ARBA" id="ARBA00005684"/>
    </source>
</evidence>
<comment type="catalytic activity">
    <reaction evidence="1 10">
        <text>Transfers a segment of a (1-&gt;4)-alpha-D-glucan to a new position in an acceptor, which may be glucose or a (1-&gt;4)-alpha-D-glucan.</text>
        <dbReference type="EC" id="2.4.1.25"/>
    </reaction>
</comment>
<dbReference type="GO" id="GO:0004134">
    <property type="term" value="F:4-alpha-glucanotransferase activity"/>
    <property type="evidence" value="ECO:0007669"/>
    <property type="project" value="UniProtKB-EC"/>
</dbReference>
<comment type="caution">
    <text evidence="11">The sequence shown here is derived from an EMBL/GenBank/DDBJ whole genome shotgun (WGS) entry which is preliminary data.</text>
</comment>
<dbReference type="EMBL" id="AUYB01000100">
    <property type="protein sequence ID" value="KZN39126.1"/>
    <property type="molecule type" value="Genomic_DNA"/>
</dbReference>
<dbReference type="PATRIC" id="fig|1365250.3.peg.2240"/>
<keyword evidence="7 10" id="KW-0119">Carbohydrate metabolism</keyword>
<dbReference type="PANTHER" id="PTHR32438">
    <property type="entry name" value="4-ALPHA-GLUCANOTRANSFERASE DPE1, CHLOROPLASTIC/AMYLOPLASTIC"/>
    <property type="match status" value="1"/>
</dbReference>
<reference evidence="11 12" key="1">
    <citation type="submission" date="2013-07" db="EMBL/GenBank/DDBJ databases">
        <title>Comparative Genomic and Metabolomic Analysis of Twelve Strains of Pseudoalteromonas luteoviolacea.</title>
        <authorList>
            <person name="Vynne N.G."/>
            <person name="Mansson M."/>
            <person name="Gram L."/>
        </authorList>
    </citation>
    <scope>NUCLEOTIDE SEQUENCE [LARGE SCALE GENOMIC DNA]</scope>
    <source>
        <strain evidence="11 12">DSM 6061</strain>
    </source>
</reference>
<evidence type="ECO:0000313" key="11">
    <source>
        <dbReference type="EMBL" id="KZN39126.1"/>
    </source>
</evidence>
<evidence type="ECO:0000256" key="4">
    <source>
        <dbReference type="ARBA" id="ARBA00020295"/>
    </source>
</evidence>
<dbReference type="InterPro" id="IPR003385">
    <property type="entry name" value="Glyco_hydro_77"/>
</dbReference>
<keyword evidence="6 10" id="KW-0808">Transferase</keyword>
<protein>
    <recommendedName>
        <fullName evidence="4 10">4-alpha-glucanotransferase</fullName>
        <ecNumber evidence="3 10">2.4.1.25</ecNumber>
    </recommendedName>
    <alternativeName>
        <fullName evidence="8 10">Amylomaltase</fullName>
    </alternativeName>
    <alternativeName>
        <fullName evidence="9 10">Disproportionating enzyme</fullName>
    </alternativeName>
</protein>
<proteinExistence type="inferred from homology"/>
<dbReference type="GO" id="GO:0005975">
    <property type="term" value="P:carbohydrate metabolic process"/>
    <property type="evidence" value="ECO:0007669"/>
    <property type="project" value="InterPro"/>
</dbReference>
<dbReference type="AlphaFoldDB" id="A0A166X147"/>
<evidence type="ECO:0000313" key="12">
    <source>
        <dbReference type="Proteomes" id="UP000076643"/>
    </source>
</evidence>
<comment type="similarity">
    <text evidence="2 10">Belongs to the disproportionating enzyme family.</text>
</comment>
<dbReference type="PANTHER" id="PTHR32438:SF5">
    <property type="entry name" value="4-ALPHA-GLUCANOTRANSFERASE DPE1, CHLOROPLASTIC_AMYLOPLASTIC"/>
    <property type="match status" value="1"/>
</dbReference>
<dbReference type="RefSeq" id="WP_063365242.1">
    <property type="nucleotide sequence ID" value="NZ_AQHB01000049.1"/>
</dbReference>
<accession>A0A166X147</accession>
<dbReference type="Proteomes" id="UP000076643">
    <property type="component" value="Unassembled WGS sequence"/>
</dbReference>
<evidence type="ECO:0000256" key="9">
    <source>
        <dbReference type="ARBA" id="ARBA00031501"/>
    </source>
</evidence>
<dbReference type="EC" id="2.4.1.25" evidence="3 10"/>